<dbReference type="EMBL" id="CM017873">
    <property type="protein sequence ID" value="KAG1331896.1"/>
    <property type="molecule type" value="Genomic_DNA"/>
</dbReference>
<comment type="caution">
    <text evidence="2">The sequence shown here is derived from an EMBL/GenBank/DDBJ whole genome shotgun (WGS) entry which is preliminary data.</text>
</comment>
<keyword evidence="3" id="KW-1185">Reference proteome</keyword>
<protein>
    <recommendedName>
        <fullName evidence="4">Secreted protein</fullName>
    </recommendedName>
</protein>
<organism evidence="2 3">
    <name type="scientific">Cocos nucifera</name>
    <name type="common">Coconut palm</name>
    <dbReference type="NCBI Taxonomy" id="13894"/>
    <lineage>
        <taxon>Eukaryota</taxon>
        <taxon>Viridiplantae</taxon>
        <taxon>Streptophyta</taxon>
        <taxon>Embryophyta</taxon>
        <taxon>Tracheophyta</taxon>
        <taxon>Spermatophyta</taxon>
        <taxon>Magnoliopsida</taxon>
        <taxon>Liliopsida</taxon>
        <taxon>Arecaceae</taxon>
        <taxon>Arecoideae</taxon>
        <taxon>Cocoseae</taxon>
        <taxon>Attaleinae</taxon>
        <taxon>Cocos</taxon>
    </lineage>
</organism>
<keyword evidence="1" id="KW-0732">Signal</keyword>
<gene>
    <name evidence="2" type="ORF">COCNU_02G018640</name>
</gene>
<feature type="chain" id="PRO_5035420736" description="Secreted protein" evidence="1">
    <location>
        <begin position="29"/>
        <end position="93"/>
    </location>
</feature>
<dbReference type="Proteomes" id="UP000797356">
    <property type="component" value="Chromosome 2"/>
</dbReference>
<dbReference type="AlphaFoldDB" id="A0A8K0MXP8"/>
<evidence type="ECO:0008006" key="4">
    <source>
        <dbReference type="Google" id="ProtNLM"/>
    </source>
</evidence>
<reference evidence="2" key="1">
    <citation type="journal article" date="2017" name="Gigascience">
        <title>The genome draft of coconut (Cocos nucifera).</title>
        <authorList>
            <person name="Xiao Y."/>
            <person name="Xu P."/>
            <person name="Fan H."/>
            <person name="Baudouin L."/>
            <person name="Xia W."/>
            <person name="Bocs S."/>
            <person name="Xu J."/>
            <person name="Li Q."/>
            <person name="Guo A."/>
            <person name="Zhou L."/>
            <person name="Li J."/>
            <person name="Wu Y."/>
            <person name="Ma Z."/>
            <person name="Armero A."/>
            <person name="Issali A.E."/>
            <person name="Liu N."/>
            <person name="Peng M."/>
            <person name="Yang Y."/>
        </authorList>
    </citation>
    <scope>NUCLEOTIDE SEQUENCE</scope>
    <source>
        <tissue evidence="2">Spear leaf of Hainan Tall coconut</tissue>
    </source>
</reference>
<accession>A0A8K0MXP8</accession>
<evidence type="ECO:0000313" key="3">
    <source>
        <dbReference type="Proteomes" id="UP000797356"/>
    </source>
</evidence>
<feature type="signal peptide" evidence="1">
    <location>
        <begin position="1"/>
        <end position="28"/>
    </location>
</feature>
<evidence type="ECO:0000256" key="1">
    <source>
        <dbReference type="SAM" id="SignalP"/>
    </source>
</evidence>
<sequence length="93" mass="10143">MPTLLQGSPTPLLLVSLTLLLQLMLLRFNQLPCRPSPAAMMASGKDAVLPCAAASFLKSAVSKARMEITFNLSQLCFHDLLCAKLFIRCYSSL</sequence>
<evidence type="ECO:0000313" key="2">
    <source>
        <dbReference type="EMBL" id="KAG1331896.1"/>
    </source>
</evidence>
<reference evidence="2" key="2">
    <citation type="submission" date="2019-07" db="EMBL/GenBank/DDBJ databases">
        <authorList>
            <person name="Yang Y."/>
            <person name="Bocs S."/>
            <person name="Baudouin L."/>
        </authorList>
    </citation>
    <scope>NUCLEOTIDE SEQUENCE</scope>
    <source>
        <tissue evidence="2">Spear leaf of Hainan Tall coconut</tissue>
    </source>
</reference>
<proteinExistence type="predicted"/>
<name>A0A8K0MXP8_COCNU</name>